<dbReference type="PANTHER" id="PTHR30469:SF15">
    <property type="entry name" value="HLYD FAMILY OF SECRETION PROTEINS"/>
    <property type="match status" value="1"/>
</dbReference>
<keyword evidence="1" id="KW-0175">Coiled coil</keyword>
<keyword evidence="2" id="KW-0472">Membrane</keyword>
<dbReference type="GO" id="GO:1990281">
    <property type="term" value="C:efflux pump complex"/>
    <property type="evidence" value="ECO:0007669"/>
    <property type="project" value="TreeGrafter"/>
</dbReference>
<keyword evidence="2" id="KW-0812">Transmembrane</keyword>
<dbReference type="Proteomes" id="UP000214596">
    <property type="component" value="Unassembled WGS sequence"/>
</dbReference>
<accession>A0A227JDL1</accession>
<sequence>MKLDTKWLGVILFAILALLFLYMAGFFTEKLPTEHDVKTNQIDVNNAETHQLMLTSEPVVREFPGVVVAEQHADIAARLTASVMEVLVKVGDRVKQGDVLARLESDDLDARVRQSEQALSSAQAQLNAARKEFSRVRALLNKKLIPQSQ</sequence>
<name>A0A227JDL1_VIBPH</name>
<keyword evidence="2" id="KW-1133">Transmembrane helix</keyword>
<comment type="caution">
    <text evidence="4">The sequence shown here is derived from an EMBL/GenBank/DDBJ whole genome shotgun (WGS) entry which is preliminary data.</text>
</comment>
<dbReference type="EMBL" id="NIXT01000388">
    <property type="protein sequence ID" value="OXE33171.1"/>
    <property type="molecule type" value="Genomic_DNA"/>
</dbReference>
<organism evidence="4 5">
    <name type="scientific">Vibrio parahaemolyticus</name>
    <dbReference type="NCBI Taxonomy" id="670"/>
    <lineage>
        <taxon>Bacteria</taxon>
        <taxon>Pseudomonadati</taxon>
        <taxon>Pseudomonadota</taxon>
        <taxon>Gammaproteobacteria</taxon>
        <taxon>Vibrionales</taxon>
        <taxon>Vibrionaceae</taxon>
        <taxon>Vibrio</taxon>
    </lineage>
</organism>
<feature type="non-terminal residue" evidence="4">
    <location>
        <position position="149"/>
    </location>
</feature>
<proteinExistence type="predicted"/>
<feature type="domain" description="Lipoyl-binding" evidence="3">
    <location>
        <begin position="78"/>
        <end position="112"/>
    </location>
</feature>
<dbReference type="AlphaFoldDB" id="A0A227JDL1"/>
<dbReference type="PANTHER" id="PTHR30469">
    <property type="entry name" value="MULTIDRUG RESISTANCE PROTEIN MDTA"/>
    <property type="match status" value="1"/>
</dbReference>
<protein>
    <submittedName>
        <fullName evidence="4">Efflux transporter periplasmic adaptor subunit</fullName>
    </submittedName>
</protein>
<evidence type="ECO:0000259" key="3">
    <source>
        <dbReference type="Pfam" id="PF00364"/>
    </source>
</evidence>
<feature type="coiled-coil region" evidence="1">
    <location>
        <begin position="105"/>
        <end position="139"/>
    </location>
</feature>
<gene>
    <name evidence="4" type="ORF">CA163_08935</name>
</gene>
<evidence type="ECO:0000313" key="5">
    <source>
        <dbReference type="Proteomes" id="UP000214596"/>
    </source>
</evidence>
<dbReference type="Gene3D" id="2.40.50.100">
    <property type="match status" value="1"/>
</dbReference>
<evidence type="ECO:0000313" key="4">
    <source>
        <dbReference type="EMBL" id="OXE33171.1"/>
    </source>
</evidence>
<reference evidence="4 5" key="1">
    <citation type="journal article" date="2017" name="Appl. Environ. Microbiol.">
        <title>Parallel evolution of two clades of a major Atlantic endemic Vibrio parahaemolyticus pathogen lineage by independent acquisition of related pathogenicity islands.</title>
        <authorList>
            <person name="Xu F."/>
            <person name="Gonzalez-Escalona N."/>
            <person name="Drees K.P."/>
            <person name="Sebra R.P."/>
            <person name="Cooper V.S."/>
            <person name="Jones S.H."/>
            <person name="Whistler C.A."/>
        </authorList>
    </citation>
    <scope>NUCLEOTIDE SEQUENCE [LARGE SCALE GENOMIC DNA]</scope>
    <source>
        <strain evidence="4 5">MAVP-3</strain>
    </source>
</reference>
<dbReference type="Gene3D" id="1.10.287.470">
    <property type="entry name" value="Helix hairpin bin"/>
    <property type="match status" value="1"/>
</dbReference>
<dbReference type="GO" id="GO:0015562">
    <property type="term" value="F:efflux transmembrane transporter activity"/>
    <property type="evidence" value="ECO:0007669"/>
    <property type="project" value="TreeGrafter"/>
</dbReference>
<dbReference type="STRING" id="670.ACZ92_23190"/>
<dbReference type="Pfam" id="PF00364">
    <property type="entry name" value="Biotin_lipoyl"/>
    <property type="match status" value="1"/>
</dbReference>
<dbReference type="SUPFAM" id="SSF111369">
    <property type="entry name" value="HlyD-like secretion proteins"/>
    <property type="match status" value="1"/>
</dbReference>
<dbReference type="InterPro" id="IPR000089">
    <property type="entry name" value="Biotin_lipoyl"/>
</dbReference>
<evidence type="ECO:0000256" key="2">
    <source>
        <dbReference type="SAM" id="Phobius"/>
    </source>
</evidence>
<evidence type="ECO:0000256" key="1">
    <source>
        <dbReference type="SAM" id="Coils"/>
    </source>
</evidence>
<feature type="transmembrane region" description="Helical" evidence="2">
    <location>
        <begin position="7"/>
        <end position="27"/>
    </location>
</feature>